<sequence>MADFSLEDLQKYKVPLKWRDRCAAYYALYLSCQKRGDTDCHHDKVVWEECQYLDLERRRKELEEMKAKRREELANKDA</sequence>
<evidence type="ECO:0000313" key="2">
    <source>
        <dbReference type="Proteomes" id="UP000790833"/>
    </source>
</evidence>
<evidence type="ECO:0008006" key="3">
    <source>
        <dbReference type="Google" id="ProtNLM"/>
    </source>
</evidence>
<dbReference type="GeneID" id="66116001"/>
<keyword evidence="2" id="KW-1185">Reference proteome</keyword>
<dbReference type="OrthoDB" id="268414at2759"/>
<name>A0A9P7V613_9ASCO</name>
<dbReference type="RefSeq" id="XP_043047570.1">
    <property type="nucleotide sequence ID" value="XM_043193383.1"/>
</dbReference>
<organism evidence="1 2">
    <name type="scientific">Scheffersomyces spartinae</name>
    <dbReference type="NCBI Taxonomy" id="45513"/>
    <lineage>
        <taxon>Eukaryota</taxon>
        <taxon>Fungi</taxon>
        <taxon>Dikarya</taxon>
        <taxon>Ascomycota</taxon>
        <taxon>Saccharomycotina</taxon>
        <taxon>Pichiomycetes</taxon>
        <taxon>Debaryomycetaceae</taxon>
        <taxon>Scheffersomyces</taxon>
    </lineage>
</organism>
<gene>
    <name evidence="1" type="ORF">KQ657_002627</name>
</gene>
<dbReference type="AlphaFoldDB" id="A0A9P7V613"/>
<reference evidence="1" key="1">
    <citation type="submission" date="2021-03" db="EMBL/GenBank/DDBJ databases">
        <authorList>
            <person name="Palmer J.M."/>
        </authorList>
    </citation>
    <scope>NUCLEOTIDE SEQUENCE</scope>
    <source>
        <strain evidence="1">ARV_011</strain>
    </source>
</reference>
<dbReference type="EMBL" id="JAHMUF010000021">
    <property type="protein sequence ID" value="KAG7192019.1"/>
    <property type="molecule type" value="Genomic_DNA"/>
</dbReference>
<dbReference type="InterPro" id="IPR008698">
    <property type="entry name" value="NDUB7"/>
</dbReference>
<dbReference type="Proteomes" id="UP000790833">
    <property type="component" value="Unassembled WGS sequence"/>
</dbReference>
<dbReference type="Pfam" id="PF05676">
    <property type="entry name" value="NDUF_B7"/>
    <property type="match status" value="1"/>
</dbReference>
<evidence type="ECO:0000313" key="1">
    <source>
        <dbReference type="EMBL" id="KAG7192019.1"/>
    </source>
</evidence>
<dbReference type="GO" id="GO:0005739">
    <property type="term" value="C:mitochondrion"/>
    <property type="evidence" value="ECO:0007669"/>
    <property type="project" value="InterPro"/>
</dbReference>
<accession>A0A9P7V613</accession>
<comment type="caution">
    <text evidence="1">The sequence shown here is derived from an EMBL/GenBank/DDBJ whole genome shotgun (WGS) entry which is preliminary data.</text>
</comment>
<proteinExistence type="predicted"/>
<protein>
    <recommendedName>
        <fullName evidence="3">NADH dehydrogenase [ubiquinone] 1 beta subcomplex subunit 7</fullName>
    </recommendedName>
</protein>